<feature type="region of interest" description="Disordered" evidence="5">
    <location>
        <begin position="250"/>
        <end position="290"/>
    </location>
</feature>
<feature type="compositionally biased region" description="Polar residues" evidence="5">
    <location>
        <begin position="83"/>
        <end position="132"/>
    </location>
</feature>
<feature type="compositionally biased region" description="Basic and acidic residues" evidence="5">
    <location>
        <begin position="828"/>
        <end position="841"/>
    </location>
</feature>
<evidence type="ECO:0000313" key="7">
    <source>
        <dbReference type="EMBL" id="TRM62964.1"/>
    </source>
</evidence>
<organism evidence="7 8">
    <name type="scientific">Schizophyllum amplum</name>
    <dbReference type="NCBI Taxonomy" id="97359"/>
    <lineage>
        <taxon>Eukaryota</taxon>
        <taxon>Fungi</taxon>
        <taxon>Dikarya</taxon>
        <taxon>Basidiomycota</taxon>
        <taxon>Agaricomycotina</taxon>
        <taxon>Agaricomycetes</taxon>
        <taxon>Agaricomycetidae</taxon>
        <taxon>Agaricales</taxon>
        <taxon>Schizophyllaceae</taxon>
        <taxon>Schizophyllum</taxon>
    </lineage>
</organism>
<feature type="domain" description="PHD-type" evidence="6">
    <location>
        <begin position="572"/>
        <end position="624"/>
    </location>
</feature>
<name>A0A550CDU6_9AGAR</name>
<dbReference type="InterPro" id="IPR011011">
    <property type="entry name" value="Znf_FYVE_PHD"/>
</dbReference>
<gene>
    <name evidence="7" type="ORF">BD626DRAFT_497162</name>
</gene>
<keyword evidence="2 4" id="KW-0863">Zinc-finger</keyword>
<feature type="region of interest" description="Disordered" evidence="5">
    <location>
        <begin position="627"/>
        <end position="723"/>
    </location>
</feature>
<evidence type="ECO:0000259" key="6">
    <source>
        <dbReference type="PROSITE" id="PS50016"/>
    </source>
</evidence>
<dbReference type="Pfam" id="PF00628">
    <property type="entry name" value="PHD"/>
    <property type="match status" value="1"/>
</dbReference>
<evidence type="ECO:0000256" key="5">
    <source>
        <dbReference type="SAM" id="MobiDB-lite"/>
    </source>
</evidence>
<feature type="region of interest" description="Disordered" evidence="5">
    <location>
        <begin position="766"/>
        <end position="841"/>
    </location>
</feature>
<keyword evidence="1" id="KW-0479">Metal-binding</keyword>
<feature type="region of interest" description="Disordered" evidence="5">
    <location>
        <begin position="1"/>
        <end position="154"/>
    </location>
</feature>
<feature type="compositionally biased region" description="Basic and acidic residues" evidence="5">
    <location>
        <begin position="785"/>
        <end position="801"/>
    </location>
</feature>
<evidence type="ECO:0000313" key="8">
    <source>
        <dbReference type="Proteomes" id="UP000320762"/>
    </source>
</evidence>
<dbReference type="CDD" id="cd15522">
    <property type="entry name" value="PHD_TAF3"/>
    <property type="match status" value="1"/>
</dbReference>
<keyword evidence="3" id="KW-0862">Zinc</keyword>
<sequence length="841" mass="91849">MPPSSMLSTNAIAASSSDAASSAHRFTHLPTPQSPNNWGAYMFGLSSHPTSPVAVGSPSCRSPVAASADSIHGTEDPPPRNNHIVTPQFSTPNSVANLASPQPSVSRMSNGLESPISISSSKRMATPNSVLDTTGHRQASSQSPQTPQGPPHTLHALALPIADDIFSAPGAVASSNHGDRPAAEFTASRLSSPPTPPPINADVVAGSSSGGELNRIRQAEMEQQLAQYQEAESRRPEYLVRTKRTLAEADPAAFDEGNSSRDRSLGIMDSPSKGRRIKLFQETSEESFEESLMAGGYGRYRTADWVRAPQPMPPLSQRVTPTPAAAPIGGATLEDVEPSPPPPPTEKELTKRKRLSAFRGESIVGNNNPTKLIPVELEGKGRVLLDVVPSELPIADAAGKKKTTGRRRKKPEDRRTLAATVMTSDRDGFGGDRPNWPDAEFPWKLRTDEREEHSRQEEEEKLKWIERFLDRESDDEDDAAMGTAFGEDEEILPSAAWGQVYEDDADRPMPPRRGRGKMVPCMPTPRRRSRAPWCAASSPATPATPAPPSSRRRACARCPSGAPRTLTDRQNEMICVCKGRDDGKDLVQCDACRMWYHLRCIGIRNMSDLGKEEDPWFCERCVDDRSVSSDDEHEPMIFSEPTFVPTEDLPALQRSQDTSFYPHHRPPTGSPASPARRPRGTKAPPTSPTRAGPDPARRRLRVNPARRPGFDPMSTPSRGIRVPAHFTTPKANTVLWAHRPGAGISHTPGVSHTPSRQRGLQNRVLGAFPPADHSENLYTPSPRPRAPEESPVRRSVKDSLRVYDSPAMRSLSMLAQASVEESPIVRSKGKERPGRSRLDHD</sequence>
<comment type="caution">
    <text evidence="7">The sequence shown here is derived from an EMBL/GenBank/DDBJ whole genome shotgun (WGS) entry which is preliminary data.</text>
</comment>
<proteinExistence type="predicted"/>
<dbReference type="STRING" id="97359.A0A550CDU6"/>
<feature type="region of interest" description="Disordered" evidence="5">
    <location>
        <begin position="502"/>
        <end position="554"/>
    </location>
</feature>
<feature type="compositionally biased region" description="Low complexity" evidence="5">
    <location>
        <begin position="320"/>
        <end position="332"/>
    </location>
</feature>
<dbReference type="AlphaFoldDB" id="A0A550CDU6"/>
<protein>
    <recommendedName>
        <fullName evidence="6">PHD-type domain-containing protein</fullName>
    </recommendedName>
</protein>
<accession>A0A550CDU6</accession>
<feature type="compositionally biased region" description="Low complexity" evidence="5">
    <location>
        <begin position="531"/>
        <end position="541"/>
    </location>
</feature>
<dbReference type="Proteomes" id="UP000320762">
    <property type="component" value="Unassembled WGS sequence"/>
</dbReference>
<feature type="compositionally biased region" description="Low complexity" evidence="5">
    <location>
        <begin position="8"/>
        <end position="23"/>
    </location>
</feature>
<dbReference type="InterPro" id="IPR001965">
    <property type="entry name" value="Znf_PHD"/>
</dbReference>
<dbReference type="Gene3D" id="3.30.40.10">
    <property type="entry name" value="Zinc/RING finger domain, C3HC4 (zinc finger)"/>
    <property type="match status" value="1"/>
</dbReference>
<evidence type="ECO:0000256" key="4">
    <source>
        <dbReference type="PROSITE-ProRule" id="PRU00146"/>
    </source>
</evidence>
<dbReference type="OrthoDB" id="436852at2759"/>
<dbReference type="PROSITE" id="PS50016">
    <property type="entry name" value="ZF_PHD_2"/>
    <property type="match status" value="1"/>
</dbReference>
<keyword evidence="8" id="KW-1185">Reference proteome</keyword>
<dbReference type="InterPro" id="IPR019787">
    <property type="entry name" value="Znf_PHD-finger"/>
</dbReference>
<dbReference type="GO" id="GO:0008270">
    <property type="term" value="F:zinc ion binding"/>
    <property type="evidence" value="ECO:0007669"/>
    <property type="project" value="UniProtKB-KW"/>
</dbReference>
<feature type="region of interest" description="Disordered" evidence="5">
    <location>
        <begin position="171"/>
        <end position="211"/>
    </location>
</feature>
<evidence type="ECO:0000256" key="2">
    <source>
        <dbReference type="ARBA" id="ARBA00022771"/>
    </source>
</evidence>
<dbReference type="InterPro" id="IPR013083">
    <property type="entry name" value="Znf_RING/FYVE/PHD"/>
</dbReference>
<evidence type="ECO:0000256" key="3">
    <source>
        <dbReference type="ARBA" id="ARBA00022833"/>
    </source>
</evidence>
<reference evidence="7 8" key="1">
    <citation type="journal article" date="2019" name="New Phytol.">
        <title>Comparative genomics reveals unique wood-decay strategies and fruiting body development in the Schizophyllaceae.</title>
        <authorList>
            <person name="Almasi E."/>
            <person name="Sahu N."/>
            <person name="Krizsan K."/>
            <person name="Balint B."/>
            <person name="Kovacs G.M."/>
            <person name="Kiss B."/>
            <person name="Cseklye J."/>
            <person name="Drula E."/>
            <person name="Henrissat B."/>
            <person name="Nagy I."/>
            <person name="Chovatia M."/>
            <person name="Adam C."/>
            <person name="LaButti K."/>
            <person name="Lipzen A."/>
            <person name="Riley R."/>
            <person name="Grigoriev I.V."/>
            <person name="Nagy L.G."/>
        </authorList>
    </citation>
    <scope>NUCLEOTIDE SEQUENCE [LARGE SCALE GENOMIC DNA]</scope>
    <source>
        <strain evidence="7 8">NL-1724</strain>
    </source>
</reference>
<dbReference type="SUPFAM" id="SSF57903">
    <property type="entry name" value="FYVE/PHD zinc finger"/>
    <property type="match status" value="1"/>
</dbReference>
<dbReference type="EMBL" id="VDMD01000011">
    <property type="protein sequence ID" value="TRM62964.1"/>
    <property type="molecule type" value="Genomic_DNA"/>
</dbReference>
<dbReference type="SMART" id="SM00249">
    <property type="entry name" value="PHD"/>
    <property type="match status" value="1"/>
</dbReference>
<evidence type="ECO:0000256" key="1">
    <source>
        <dbReference type="ARBA" id="ARBA00022723"/>
    </source>
</evidence>
<feature type="region of interest" description="Disordered" evidence="5">
    <location>
        <begin position="308"/>
        <end position="354"/>
    </location>
</feature>